<evidence type="ECO:0000313" key="3">
    <source>
        <dbReference type="Proteomes" id="UP000232784"/>
    </source>
</evidence>
<feature type="compositionally biased region" description="Low complexity" evidence="1">
    <location>
        <begin position="359"/>
        <end position="371"/>
    </location>
</feature>
<gene>
    <name evidence="2" type="primary">orf47</name>
</gene>
<keyword evidence="3" id="KW-1185">Reference proteome</keyword>
<feature type="region of interest" description="Disordered" evidence="1">
    <location>
        <begin position="355"/>
        <end position="374"/>
    </location>
</feature>
<name>Q8JKR4_9VIRU</name>
<evidence type="ECO:0000313" key="2">
    <source>
        <dbReference type="EMBL" id="AAN04341.1"/>
    </source>
</evidence>
<sequence length="558" mass="63152">MTEYTFKNFKSATTELIHLITRMYNSMQPLYDKAQGKINSVRIKLLRDSVDLYDLHSFLNDEYRHASRTLSDQLNDLTLITTGMKYDTSSFTTLRRIVGRTLNIKRVSIQTYLNFVNVYNKVIAASDRLLQSLDRVQTLYTVPMDFTSVVVRGVQGGGSGNARDVGNLPMPTFVENVGPLNTNTKTNTNTNNDNNPSNYSIVEVPNGTLNARPLEQIEEYDSSKYEGMMDYENFAAMVDRKDADYLNRIRSPESDSKLNVASYMDGVKLEPEETKPDVHVIDLLNTINDKLNLMELAINDLSQTIHEPVKGNDDDVGQHHHFNDALQDRLDSMAKSNEKQINALEDHLTRLIEEGNKKSSGSSGSGSSSSSNNMPKIDAIKAAIQTSLESYLVDYMEPLLDRLSVRLKNVVNQNIENFMQALVESEKVQDERYRNLLTQNEEIVKFLSMFNFERLQSIMQQVVDGVRQVGQSQIPPEQMRQLLDELKTLNASQRISSIQTIAKLQNALTVLGSMADTEAVRDLERLLRELESFTLRQAGVVTFDELQAANTNTEDWSL</sequence>
<reference evidence="2 3" key="1">
    <citation type="journal article" date="2002" name="J. Virol.">
        <title>Analysis of the complete genome sequence of the Hz-1 virus suggests that it is related to members of the Baculoviridae.</title>
        <authorList>
            <person name="Cheng C.H."/>
            <person name="Liu S.M."/>
            <person name="Chow T.Y."/>
            <person name="Hsiao Y.Y."/>
            <person name="Wang D.P."/>
            <person name="Huang J.J."/>
            <person name="Chen H.H."/>
        </authorList>
    </citation>
    <scope>NUCLEOTIDE SEQUENCE [LARGE SCALE GENOMIC DNA]</scope>
</reference>
<evidence type="ECO:0000256" key="1">
    <source>
        <dbReference type="SAM" id="MobiDB-lite"/>
    </source>
</evidence>
<dbReference type="EMBL" id="AF451898">
    <property type="protein sequence ID" value="AAN04341.1"/>
    <property type="molecule type" value="Genomic_DNA"/>
</dbReference>
<accession>Q8JKR4</accession>
<proteinExistence type="predicted"/>
<protein>
    <submittedName>
        <fullName evidence="2">Myosin-like antigen</fullName>
    </submittedName>
</protein>
<dbReference type="Proteomes" id="UP000232784">
    <property type="component" value="Segment"/>
</dbReference>
<organism evidence="2 3">
    <name type="scientific">Heliothis zea nudivirus 1</name>
    <dbReference type="NCBI Taxonomy" id="3116536"/>
    <lineage>
        <taxon>Viruses</taxon>
        <taxon>Viruses incertae sedis</taxon>
        <taxon>Naldaviricetes</taxon>
        <taxon>Lefavirales</taxon>
        <taxon>Nudiviridae</taxon>
        <taxon>Betanudivirus</taxon>
        <taxon>Betanudivirus hezeae</taxon>
    </lineage>
</organism>
<dbReference type="KEGG" id="vg:955088"/>